<dbReference type="RefSeq" id="WP_323253328.1">
    <property type="nucleotide sequence ID" value="NZ_JAYFUL010000061.1"/>
</dbReference>
<gene>
    <name evidence="1" type="ORF">VB264_22740</name>
</gene>
<comment type="caution">
    <text evidence="1">The sequence shown here is derived from an EMBL/GenBank/DDBJ whole genome shotgun (WGS) entry which is preliminary data.</text>
</comment>
<keyword evidence="2" id="KW-1185">Reference proteome</keyword>
<evidence type="ECO:0000313" key="1">
    <source>
        <dbReference type="EMBL" id="MEA5260633.1"/>
    </source>
</evidence>
<dbReference type="InterPro" id="IPR005564">
    <property type="entry name" value="Major_capsid_GpE"/>
</dbReference>
<sequence>MEQSLFIEWVNKWFPGITTRVVQELNDAKNELTYLHRALLRKQFSATGKWESISVANTAIMADVVAMDSELPLKKRDSISKANGDIPKFGMELKMNEQQLTNLDVTIAQNATESQIISAIFNDTPKVITGIWERNEQVFLQGLSTGVALVDSDNVGTGIRIDYGYKADNKFVASVLWSSASTAKPIDDIENVFTKASLDGNVLGTIYMDKTAFNNMTKATSFKEMFAFNAGFSGGSIPSPSIEQARQVILSRFGVNLQIIDRAVRYEKNGVQTTFKPWQDGMVVFTPAGPIGSLFYAKLAEQNHPTAGVTYSVTDDFILVSKFRTNRPSLSEFTTSQARVIPVISNVEGIYTLDSKSVG</sequence>
<dbReference type="Proteomes" id="UP001304671">
    <property type="component" value="Unassembled WGS sequence"/>
</dbReference>
<accession>A0ABU5QU48</accession>
<dbReference type="EMBL" id="JAYFUL010000061">
    <property type="protein sequence ID" value="MEA5260633.1"/>
    <property type="molecule type" value="Genomic_DNA"/>
</dbReference>
<evidence type="ECO:0000313" key="2">
    <source>
        <dbReference type="Proteomes" id="UP001304671"/>
    </source>
</evidence>
<organism evidence="1 2">
    <name type="scientific">Arcicella aquatica</name>
    <dbReference type="NCBI Taxonomy" id="217141"/>
    <lineage>
        <taxon>Bacteria</taxon>
        <taxon>Pseudomonadati</taxon>
        <taxon>Bacteroidota</taxon>
        <taxon>Cytophagia</taxon>
        <taxon>Cytophagales</taxon>
        <taxon>Flectobacillaceae</taxon>
        <taxon>Arcicella</taxon>
    </lineage>
</organism>
<protein>
    <submittedName>
        <fullName evidence="1">Major capsid protein</fullName>
    </submittedName>
</protein>
<dbReference type="Pfam" id="PF03864">
    <property type="entry name" value="Phage_cap_E"/>
    <property type="match status" value="1"/>
</dbReference>
<proteinExistence type="predicted"/>
<reference evidence="1 2" key="1">
    <citation type="submission" date="2023-12" db="EMBL/GenBank/DDBJ databases">
        <title>Novel species of the genus Arcicella isolated from rivers.</title>
        <authorList>
            <person name="Lu H."/>
        </authorList>
    </citation>
    <scope>NUCLEOTIDE SEQUENCE [LARGE SCALE GENOMIC DNA]</scope>
    <source>
        <strain evidence="1 2">LMG 21963</strain>
    </source>
</reference>
<name>A0ABU5QU48_9BACT</name>